<evidence type="ECO:0000256" key="1">
    <source>
        <dbReference type="SAM" id="MobiDB-lite"/>
    </source>
</evidence>
<protein>
    <submittedName>
        <fullName evidence="2">Uncharacterized protein</fullName>
    </submittedName>
</protein>
<sequence length="194" mass="19968">MIGSSVSPPFTPPPASPRGLSGVDNATLGSFDSLGHKNLTDPSQITRASECVLASSIQLNEALGSVGTNCCHVGLDSNLDDPLSGKLGTSVALAPAISSVPSACPRLSNQNMQNDSAALSGSTNTHVSRTVSILVDNGPVLLVDPLDCPKKSSREEQSHLLLRGLVTLLPVAPLNPALLLVLLNAIPALRGPLW</sequence>
<keyword evidence="3" id="KW-1185">Reference proteome</keyword>
<dbReference type="EMBL" id="BSYO01000017">
    <property type="protein sequence ID" value="GMH16866.1"/>
    <property type="molecule type" value="Genomic_DNA"/>
</dbReference>
<name>A0AAD3SVQ3_NEPGR</name>
<accession>A0AAD3SVQ3</accession>
<organism evidence="2 3">
    <name type="scientific">Nepenthes gracilis</name>
    <name type="common">Slender pitcher plant</name>
    <dbReference type="NCBI Taxonomy" id="150966"/>
    <lineage>
        <taxon>Eukaryota</taxon>
        <taxon>Viridiplantae</taxon>
        <taxon>Streptophyta</taxon>
        <taxon>Embryophyta</taxon>
        <taxon>Tracheophyta</taxon>
        <taxon>Spermatophyta</taxon>
        <taxon>Magnoliopsida</taxon>
        <taxon>eudicotyledons</taxon>
        <taxon>Gunneridae</taxon>
        <taxon>Pentapetalae</taxon>
        <taxon>Caryophyllales</taxon>
        <taxon>Nepenthaceae</taxon>
        <taxon>Nepenthes</taxon>
    </lineage>
</organism>
<comment type="caution">
    <text evidence="2">The sequence shown here is derived from an EMBL/GenBank/DDBJ whole genome shotgun (WGS) entry which is preliminary data.</text>
</comment>
<evidence type="ECO:0000313" key="3">
    <source>
        <dbReference type="Proteomes" id="UP001279734"/>
    </source>
</evidence>
<reference evidence="2" key="1">
    <citation type="submission" date="2023-05" db="EMBL/GenBank/DDBJ databases">
        <title>Nepenthes gracilis genome sequencing.</title>
        <authorList>
            <person name="Fukushima K."/>
        </authorList>
    </citation>
    <scope>NUCLEOTIDE SEQUENCE</scope>
    <source>
        <strain evidence="2">SING2019-196</strain>
    </source>
</reference>
<feature type="region of interest" description="Disordered" evidence="1">
    <location>
        <begin position="1"/>
        <end position="24"/>
    </location>
</feature>
<gene>
    <name evidence="2" type="ORF">Nepgr_018707</name>
</gene>
<proteinExistence type="predicted"/>
<evidence type="ECO:0000313" key="2">
    <source>
        <dbReference type="EMBL" id="GMH16866.1"/>
    </source>
</evidence>
<dbReference type="Proteomes" id="UP001279734">
    <property type="component" value="Unassembled WGS sequence"/>
</dbReference>
<dbReference type="AlphaFoldDB" id="A0AAD3SVQ3"/>